<dbReference type="AlphaFoldDB" id="A0A024UG49"/>
<dbReference type="Pfam" id="PF21238">
    <property type="entry name" value="Pus10_C"/>
    <property type="match status" value="1"/>
</dbReference>
<reference evidence="7" key="1">
    <citation type="submission" date="2013-12" db="EMBL/GenBank/DDBJ databases">
        <title>The Genome Sequence of Aphanomyces invadans NJM9701.</title>
        <authorList>
            <consortium name="The Broad Institute Genomics Platform"/>
            <person name="Russ C."/>
            <person name="Tyler B."/>
            <person name="van West P."/>
            <person name="Dieguez-Uribeondo J."/>
            <person name="Young S.K."/>
            <person name="Zeng Q."/>
            <person name="Gargeya S."/>
            <person name="Fitzgerald M."/>
            <person name="Abouelleil A."/>
            <person name="Alvarado L."/>
            <person name="Chapman S.B."/>
            <person name="Gainer-Dewar J."/>
            <person name="Goldberg J."/>
            <person name="Griggs A."/>
            <person name="Gujja S."/>
            <person name="Hansen M."/>
            <person name="Howarth C."/>
            <person name="Imamovic A."/>
            <person name="Ireland A."/>
            <person name="Larimer J."/>
            <person name="McCowan C."/>
            <person name="Murphy C."/>
            <person name="Pearson M."/>
            <person name="Poon T.W."/>
            <person name="Priest M."/>
            <person name="Roberts A."/>
            <person name="Saif S."/>
            <person name="Shea T."/>
            <person name="Sykes S."/>
            <person name="Wortman J."/>
            <person name="Nusbaum C."/>
            <person name="Birren B."/>
        </authorList>
    </citation>
    <scope>NUCLEOTIDE SEQUENCE [LARGE SCALE GENOMIC DNA]</scope>
    <source>
        <strain evidence="7">NJM9701</strain>
    </source>
</reference>
<evidence type="ECO:0000259" key="5">
    <source>
        <dbReference type="Pfam" id="PF21237"/>
    </source>
</evidence>
<feature type="compositionally biased region" description="Basic and acidic residues" evidence="4">
    <location>
        <begin position="346"/>
        <end position="365"/>
    </location>
</feature>
<dbReference type="GO" id="GO:0160148">
    <property type="term" value="F:tRNA pseudouridine(55) synthase activity"/>
    <property type="evidence" value="ECO:0007669"/>
    <property type="project" value="UniProtKB-EC"/>
</dbReference>
<dbReference type="InterPro" id="IPR048742">
    <property type="entry name" value="Pus10_N_euk"/>
</dbReference>
<proteinExistence type="predicted"/>
<dbReference type="VEuPathDB" id="FungiDB:H310_04294"/>
<feature type="region of interest" description="Disordered" evidence="4">
    <location>
        <begin position="346"/>
        <end position="408"/>
    </location>
</feature>
<keyword evidence="3" id="KW-0413">Isomerase</keyword>
<evidence type="ECO:0000256" key="3">
    <source>
        <dbReference type="ARBA" id="ARBA00023235"/>
    </source>
</evidence>
<evidence type="ECO:0000313" key="7">
    <source>
        <dbReference type="EMBL" id="ETW05366.1"/>
    </source>
</evidence>
<dbReference type="RefSeq" id="XP_008866800.1">
    <property type="nucleotide sequence ID" value="XM_008868578.1"/>
</dbReference>
<evidence type="ECO:0000256" key="4">
    <source>
        <dbReference type="SAM" id="MobiDB-lite"/>
    </source>
</evidence>
<evidence type="ECO:0000256" key="1">
    <source>
        <dbReference type="ARBA" id="ARBA00012787"/>
    </source>
</evidence>
<evidence type="ECO:0000256" key="2">
    <source>
        <dbReference type="ARBA" id="ARBA00022694"/>
    </source>
</evidence>
<dbReference type="GeneID" id="20081344"/>
<feature type="domain" description="Pus10-like C-terminal" evidence="6">
    <location>
        <begin position="245"/>
        <end position="321"/>
    </location>
</feature>
<dbReference type="PANTHER" id="PTHR21568:SF0">
    <property type="entry name" value="TRNA PSEUDOURIDINE SYNTHASE PUS10"/>
    <property type="match status" value="1"/>
</dbReference>
<name>A0A024UG49_9STRA</name>
<dbReference type="InterPro" id="IPR039894">
    <property type="entry name" value="Pus10-like"/>
</dbReference>
<accession>A0A024UG49</accession>
<sequence length="447" mass="49231">MAANATLLGLLPAGSFEKLHALKSLGVCVRCILRYAAVTDHELYSLDSAELSATWDTFSAAQGQPVPDAPAAIAGVCTCCLDVFEGALGASNRADLVAKAKDCGYATTTFMIAIQIPSATLIRQHSLSHHVKFPSTPIDLKEVLKWCLTPILATALNNATYVATSDVSIHLHFQHELSEQEAMQVPTIRDTIMQNKRRKLEIDAFGAVTRALQSMHDFPSTMPCPPTVAKTPCSLTVKMERAPTYVAGRYLKYQRGLSQTPWVLDGERLGESSVEEAIGDIVLPHFHAKSYKFHTAGREDVDVRMLGNGRPFILELIGTMRQPRLRRAHGGCRRQGGRAPVARALRKDTGRSERNECRPRRDSRLSTHGQGGFAIDADRPGIDRGRNGSRSCKLAPTRSGKRTAVSYGSLRSSRRTAWRLSTRSRTWPSRKKRLVRSCVRTESMDAP</sequence>
<keyword evidence="2" id="KW-0819">tRNA processing</keyword>
<dbReference type="GO" id="GO:0031119">
    <property type="term" value="P:tRNA pseudouridine synthesis"/>
    <property type="evidence" value="ECO:0007669"/>
    <property type="project" value="TreeGrafter"/>
</dbReference>
<protein>
    <recommendedName>
        <fullName evidence="1">tRNA pseudouridine(55) synthase</fullName>
        <ecNumber evidence="1">5.4.99.25</ecNumber>
    </recommendedName>
</protein>
<dbReference type="EMBL" id="KI913957">
    <property type="protein sequence ID" value="ETW05366.1"/>
    <property type="molecule type" value="Genomic_DNA"/>
</dbReference>
<gene>
    <name evidence="7" type="ORF">H310_04294</name>
</gene>
<dbReference type="Pfam" id="PF21237">
    <property type="entry name" value="Pus10_N_euk"/>
    <property type="match status" value="1"/>
</dbReference>
<evidence type="ECO:0000259" key="6">
    <source>
        <dbReference type="Pfam" id="PF21238"/>
    </source>
</evidence>
<dbReference type="EC" id="5.4.99.25" evidence="1"/>
<organism evidence="7">
    <name type="scientific">Aphanomyces invadans</name>
    <dbReference type="NCBI Taxonomy" id="157072"/>
    <lineage>
        <taxon>Eukaryota</taxon>
        <taxon>Sar</taxon>
        <taxon>Stramenopiles</taxon>
        <taxon>Oomycota</taxon>
        <taxon>Saprolegniomycetes</taxon>
        <taxon>Saprolegniales</taxon>
        <taxon>Verrucalvaceae</taxon>
        <taxon>Aphanomyces</taxon>
    </lineage>
</organism>
<dbReference type="PANTHER" id="PTHR21568">
    <property type="entry name" value="TRNA PSEUDOURIDINE SYNTHASE PUS10"/>
    <property type="match status" value="1"/>
</dbReference>
<dbReference type="FunFam" id="3.30.70.2510:FF:000001">
    <property type="entry name" value="tRNA pseudouridine synthase Pus10"/>
    <property type="match status" value="1"/>
</dbReference>
<dbReference type="Gene3D" id="3.30.70.2510">
    <property type="match status" value="1"/>
</dbReference>
<feature type="domain" description="Pus10 N-terminal eukaryotes" evidence="5">
    <location>
        <begin position="77"/>
        <end position="234"/>
    </location>
</feature>
<feature type="compositionally biased region" description="Basic and acidic residues" evidence="4">
    <location>
        <begin position="376"/>
        <end position="386"/>
    </location>
</feature>
<dbReference type="OrthoDB" id="271937at2759"/>
<dbReference type="InterPro" id="IPR048741">
    <property type="entry name" value="Pus10-like_C"/>
</dbReference>